<sequence>MEPRPGERRLHPGWWTLIMLVTVVSMVFLIAALFTRSFNSAVPVTLTADRAGLVMESGSKVKMRGIQVGRVRTIDNGGDDFSLQLDIFPGQIKYIPANVGAQIQATTAFGAKFVELVYPADPSSQRLAAGAVIRSSNVSTEVNTVFQSLVDVIHQIDPSKLNAVLTAIGDAVRGKGERMGHAITDADQVLHSLNPRAETSRRDWKSLKGFADTYDAAADDIVTVLDAATTIGTSVVDNARALDSLLLNLAGFSASGINLLAPVTQSLVDAVDVTAPTTDLLLKYHPSFTCMLLGGKHFLDDGGYEMAGGNGKSLVVDSTLMLGDDPYRFPDNLPITGAKGGPGGKPGCGSLPVVSENWPQRQLITDTGWGTGLDLRPNPGIGFPGWANYFPVTRGVPEPPSLRNQGGPAPGPVPYPGAPPYGAQLYAPDGTPLYPGLPAAPPPGQPREPEPPPPGSEPFVTPVPAQLGPTLLPPPP</sequence>
<evidence type="ECO:0000313" key="6">
    <source>
        <dbReference type="Proteomes" id="UP000466906"/>
    </source>
</evidence>
<feature type="compositionally biased region" description="Pro residues" evidence="1">
    <location>
        <begin position="409"/>
        <end position="419"/>
    </location>
</feature>
<feature type="domain" description="Mce/MlaD" evidence="3">
    <location>
        <begin position="42"/>
        <end position="117"/>
    </location>
</feature>
<keyword evidence="2" id="KW-0472">Membrane</keyword>
<feature type="compositionally biased region" description="Low complexity" evidence="1">
    <location>
        <begin position="420"/>
        <end position="437"/>
    </location>
</feature>
<evidence type="ECO:0000256" key="1">
    <source>
        <dbReference type="SAM" id="MobiDB-lite"/>
    </source>
</evidence>
<gene>
    <name evidence="5" type="ORF">MALV_28280</name>
</gene>
<dbReference type="InterPro" id="IPR003399">
    <property type="entry name" value="Mce/MlaD"/>
</dbReference>
<reference evidence="5 6" key="1">
    <citation type="journal article" date="2019" name="Emerg. Microbes Infect.">
        <title>Comprehensive subspecies identification of 175 nontuberculous mycobacteria species based on 7547 genomic profiles.</title>
        <authorList>
            <person name="Matsumoto Y."/>
            <person name="Kinjo T."/>
            <person name="Motooka D."/>
            <person name="Nabeya D."/>
            <person name="Jung N."/>
            <person name="Uechi K."/>
            <person name="Horii T."/>
            <person name="Iida T."/>
            <person name="Fujita J."/>
            <person name="Nakamura S."/>
        </authorList>
    </citation>
    <scope>NUCLEOTIDE SEQUENCE [LARGE SCALE GENOMIC DNA]</scope>
    <source>
        <strain evidence="5 6">JCM 12272</strain>
    </source>
</reference>
<evidence type="ECO:0000259" key="3">
    <source>
        <dbReference type="Pfam" id="PF02470"/>
    </source>
</evidence>
<dbReference type="NCBIfam" id="TIGR00996">
    <property type="entry name" value="Mtu_fam_mce"/>
    <property type="match status" value="1"/>
</dbReference>
<protein>
    <submittedName>
        <fullName evidence="5">Virulence factor</fullName>
    </submittedName>
</protein>
<feature type="transmembrane region" description="Helical" evidence="2">
    <location>
        <begin position="12"/>
        <end position="34"/>
    </location>
</feature>
<dbReference type="InterPro" id="IPR052336">
    <property type="entry name" value="MlaD_Phospholipid_Transporter"/>
</dbReference>
<dbReference type="AlphaFoldDB" id="A0A6N4UV55"/>
<keyword evidence="6" id="KW-1185">Reference proteome</keyword>
<dbReference type="RefSeq" id="WP_163664878.1">
    <property type="nucleotide sequence ID" value="NZ_AP022565.1"/>
</dbReference>
<dbReference type="InterPro" id="IPR005693">
    <property type="entry name" value="Mce"/>
</dbReference>
<feature type="compositionally biased region" description="Pro residues" evidence="1">
    <location>
        <begin position="438"/>
        <end position="456"/>
    </location>
</feature>
<dbReference type="KEGG" id="malv:MALV_28280"/>
<dbReference type="EMBL" id="AP022565">
    <property type="protein sequence ID" value="BBX27703.1"/>
    <property type="molecule type" value="Genomic_DNA"/>
</dbReference>
<proteinExistence type="predicted"/>
<dbReference type="Pfam" id="PF02470">
    <property type="entry name" value="MlaD"/>
    <property type="match status" value="1"/>
</dbReference>
<dbReference type="InterPro" id="IPR024516">
    <property type="entry name" value="Mce_C"/>
</dbReference>
<feature type="domain" description="Mammalian cell entry C-terminal" evidence="4">
    <location>
        <begin position="123"/>
        <end position="342"/>
    </location>
</feature>
<keyword evidence="2" id="KW-0812">Transmembrane</keyword>
<evidence type="ECO:0000313" key="5">
    <source>
        <dbReference type="EMBL" id="BBX27703.1"/>
    </source>
</evidence>
<dbReference type="Proteomes" id="UP000466906">
    <property type="component" value="Chromosome"/>
</dbReference>
<keyword evidence="2" id="KW-1133">Transmembrane helix</keyword>
<accession>A0A6N4UV55</accession>
<dbReference type="PANTHER" id="PTHR33371">
    <property type="entry name" value="INTERMEMBRANE PHOSPHOLIPID TRANSPORT SYSTEM BINDING PROTEIN MLAD-RELATED"/>
    <property type="match status" value="1"/>
</dbReference>
<feature type="region of interest" description="Disordered" evidence="1">
    <location>
        <begin position="397"/>
        <end position="476"/>
    </location>
</feature>
<dbReference type="PANTHER" id="PTHR33371:SF19">
    <property type="entry name" value="MCE-FAMILY PROTEIN MCE4A"/>
    <property type="match status" value="1"/>
</dbReference>
<dbReference type="Pfam" id="PF11887">
    <property type="entry name" value="Mce4_CUP1"/>
    <property type="match status" value="1"/>
</dbReference>
<dbReference type="GO" id="GO:0051701">
    <property type="term" value="P:biological process involved in interaction with host"/>
    <property type="evidence" value="ECO:0007669"/>
    <property type="project" value="TreeGrafter"/>
</dbReference>
<name>A0A6N4UV55_9MYCO</name>
<dbReference type="GO" id="GO:0005576">
    <property type="term" value="C:extracellular region"/>
    <property type="evidence" value="ECO:0007669"/>
    <property type="project" value="TreeGrafter"/>
</dbReference>
<evidence type="ECO:0000259" key="4">
    <source>
        <dbReference type="Pfam" id="PF11887"/>
    </source>
</evidence>
<evidence type="ECO:0000256" key="2">
    <source>
        <dbReference type="SAM" id="Phobius"/>
    </source>
</evidence>
<organism evidence="5 6">
    <name type="scientific">Mycolicibacterium alvei</name>
    <dbReference type="NCBI Taxonomy" id="67081"/>
    <lineage>
        <taxon>Bacteria</taxon>
        <taxon>Bacillati</taxon>
        <taxon>Actinomycetota</taxon>
        <taxon>Actinomycetes</taxon>
        <taxon>Mycobacteriales</taxon>
        <taxon>Mycobacteriaceae</taxon>
        <taxon>Mycolicibacterium</taxon>
    </lineage>
</organism>